<evidence type="ECO:0000313" key="2">
    <source>
        <dbReference type="Proteomes" id="UP000572984"/>
    </source>
</evidence>
<evidence type="ECO:0000313" key="1">
    <source>
        <dbReference type="EMBL" id="MBA1157478.1"/>
    </source>
</evidence>
<dbReference type="Proteomes" id="UP000572984">
    <property type="component" value="Unassembled WGS sequence"/>
</dbReference>
<keyword evidence="2" id="KW-1185">Reference proteome</keyword>
<dbReference type="EMBL" id="JACDXJ010000001">
    <property type="protein sequence ID" value="MBA1157478.1"/>
    <property type="molecule type" value="Genomic_DNA"/>
</dbReference>
<dbReference type="AlphaFoldDB" id="A0A838BPX1"/>
<sequence>MTTYSYDVTFNEHDLIVVLASFDNYEQVLREKLLTAPKTAHFRLEADLKRIQSLRDKVLGRPQLMSRLSFSRPDDSDGS</sequence>
<organism evidence="1 2">
    <name type="scientific">Microvirga mediterraneensis</name>
    <dbReference type="NCBI Taxonomy" id="2754695"/>
    <lineage>
        <taxon>Bacteria</taxon>
        <taxon>Pseudomonadati</taxon>
        <taxon>Pseudomonadota</taxon>
        <taxon>Alphaproteobacteria</taxon>
        <taxon>Hyphomicrobiales</taxon>
        <taxon>Methylobacteriaceae</taxon>
        <taxon>Microvirga</taxon>
    </lineage>
</organism>
<name>A0A838BPX1_9HYPH</name>
<accession>A0A838BPX1</accession>
<proteinExistence type="predicted"/>
<gene>
    <name evidence="1" type="ORF">H0S73_15230</name>
</gene>
<reference evidence="1 2" key="1">
    <citation type="submission" date="2020-07" db="EMBL/GenBank/DDBJ databases">
        <title>Draft genome and description of Microvirga mediterraneensis Marseille-Q2068 sp. nov.</title>
        <authorList>
            <person name="Boxberger M."/>
        </authorList>
    </citation>
    <scope>NUCLEOTIDE SEQUENCE [LARGE SCALE GENOMIC DNA]</scope>
    <source>
        <strain evidence="1 2">Marseille-Q2068</strain>
    </source>
</reference>
<comment type="caution">
    <text evidence="1">The sequence shown here is derived from an EMBL/GenBank/DDBJ whole genome shotgun (WGS) entry which is preliminary data.</text>
</comment>
<protein>
    <submittedName>
        <fullName evidence="1">Uncharacterized protein</fullName>
    </submittedName>
</protein>
<dbReference type="RefSeq" id="WP_181052945.1">
    <property type="nucleotide sequence ID" value="NZ_JACDXJ010000001.1"/>
</dbReference>